<protein>
    <submittedName>
        <fullName evidence="2">DUF2956 domain-containing protein</fullName>
    </submittedName>
</protein>
<dbReference type="RefSeq" id="WP_207355459.1">
    <property type="nucleotide sequence ID" value="NZ_CP071503.1"/>
</dbReference>
<sequence>MSNKPVISAETQQAAINIAKATQKPWQTKEQTKLIAQGIEKGIAEFKKQQKAKARERNKLQKKRANAAAVALDVDDEALDDFAPAPSWLRGLPWGLLLLSWIGFGLYLLA</sequence>
<keyword evidence="1" id="KW-0812">Transmembrane</keyword>
<dbReference type="InterPro" id="IPR021339">
    <property type="entry name" value="DUF2956"/>
</dbReference>
<keyword evidence="1" id="KW-1133">Transmembrane helix</keyword>
<keyword evidence="3" id="KW-1185">Reference proteome</keyword>
<keyword evidence="1" id="KW-0472">Membrane</keyword>
<dbReference type="Proteomes" id="UP000662770">
    <property type="component" value="Chromosome"/>
</dbReference>
<evidence type="ECO:0000256" key="1">
    <source>
        <dbReference type="SAM" id="Phobius"/>
    </source>
</evidence>
<evidence type="ECO:0000313" key="3">
    <source>
        <dbReference type="Proteomes" id="UP000662770"/>
    </source>
</evidence>
<gene>
    <name evidence="2" type="ORF">JYB87_03115</name>
</gene>
<feature type="transmembrane region" description="Helical" evidence="1">
    <location>
        <begin position="91"/>
        <end position="109"/>
    </location>
</feature>
<evidence type="ECO:0000313" key="2">
    <source>
        <dbReference type="EMBL" id="QSX34255.1"/>
    </source>
</evidence>
<reference evidence="2 3" key="1">
    <citation type="submission" date="2021-03" db="EMBL/GenBank/DDBJ databases">
        <title>Novel species identification of genus Shewanella.</title>
        <authorList>
            <person name="Liu G."/>
            <person name="Zhang Q."/>
        </authorList>
    </citation>
    <scope>NUCLEOTIDE SEQUENCE [LARGE SCALE GENOMIC DNA]</scope>
    <source>
        <strain evidence="2 3">FJAT-51800</strain>
    </source>
</reference>
<dbReference type="EMBL" id="CP071503">
    <property type="protein sequence ID" value="QSX34255.1"/>
    <property type="molecule type" value="Genomic_DNA"/>
</dbReference>
<proteinExistence type="predicted"/>
<accession>A0ABX7QTD9</accession>
<name>A0ABX7QTD9_9GAMM</name>
<organism evidence="2 3">
    <name type="scientific">Shewanella avicenniae</name>
    <dbReference type="NCBI Taxonomy" id="2814294"/>
    <lineage>
        <taxon>Bacteria</taxon>
        <taxon>Pseudomonadati</taxon>
        <taxon>Pseudomonadota</taxon>
        <taxon>Gammaproteobacteria</taxon>
        <taxon>Alteromonadales</taxon>
        <taxon>Shewanellaceae</taxon>
        <taxon>Shewanella</taxon>
    </lineage>
</organism>
<dbReference type="Pfam" id="PF11169">
    <property type="entry name" value="DUF2956"/>
    <property type="match status" value="1"/>
</dbReference>